<proteinExistence type="predicted"/>
<organism evidence="1">
    <name type="scientific">hydrothermal vent metagenome</name>
    <dbReference type="NCBI Taxonomy" id="652676"/>
    <lineage>
        <taxon>unclassified sequences</taxon>
        <taxon>metagenomes</taxon>
        <taxon>ecological metagenomes</taxon>
    </lineage>
</organism>
<dbReference type="GO" id="GO:0004360">
    <property type="term" value="F:glutamine-fructose-6-phosphate transaminase (isomerizing) activity"/>
    <property type="evidence" value="ECO:0007669"/>
    <property type="project" value="UniProtKB-EC"/>
</dbReference>
<evidence type="ECO:0000313" key="1">
    <source>
        <dbReference type="EMBL" id="CUS42358.1"/>
    </source>
</evidence>
<name>A0A160TEX2_9ZZZZ</name>
<keyword evidence="1" id="KW-0032">Aminotransferase</keyword>
<protein>
    <submittedName>
        <fullName evidence="1">Glucosamine--fructose-6-phosphate aminotransferase [isomerizing]</fullName>
        <ecNumber evidence="1">2.6.1.16</ecNumber>
    </submittedName>
</protein>
<sequence>MIDAEMPIVVVAPHNDLIEKLKSNIEEMRADCLHPAAAVA</sequence>
<gene>
    <name evidence="1" type="ORF">MGWOODY_Tha2482</name>
</gene>
<keyword evidence="1" id="KW-0808">Transferase</keyword>
<dbReference type="EMBL" id="CZQC01000065">
    <property type="protein sequence ID" value="CUS42358.1"/>
    <property type="molecule type" value="Genomic_DNA"/>
</dbReference>
<reference evidence="1" key="1">
    <citation type="submission" date="2015-10" db="EMBL/GenBank/DDBJ databases">
        <authorList>
            <person name="Gilbert D.G."/>
        </authorList>
    </citation>
    <scope>NUCLEOTIDE SEQUENCE</scope>
</reference>
<accession>A0A160TEX2</accession>
<dbReference type="Gene3D" id="3.40.50.10490">
    <property type="entry name" value="Glucose-6-phosphate isomerase like protein, domain 1"/>
    <property type="match status" value="1"/>
</dbReference>
<dbReference type="AlphaFoldDB" id="A0A160TEX2"/>
<dbReference type="EC" id="2.6.1.16" evidence="1"/>